<dbReference type="Pfam" id="PF03466">
    <property type="entry name" value="LysR_substrate"/>
    <property type="match status" value="1"/>
</dbReference>
<keyword evidence="7" id="KW-1185">Reference proteome</keyword>
<dbReference type="PRINTS" id="PR00039">
    <property type="entry name" value="HTHLYSR"/>
</dbReference>
<organism evidence="6 7">
    <name type="scientific">Gloeobacter morelensis MG652769</name>
    <dbReference type="NCBI Taxonomy" id="2781736"/>
    <lineage>
        <taxon>Bacteria</taxon>
        <taxon>Bacillati</taxon>
        <taxon>Cyanobacteriota</taxon>
        <taxon>Cyanophyceae</taxon>
        <taxon>Gloeobacterales</taxon>
        <taxon>Gloeobacteraceae</taxon>
        <taxon>Gloeobacter</taxon>
        <taxon>Gloeobacter morelensis</taxon>
    </lineage>
</organism>
<dbReference type="SUPFAM" id="SSF46785">
    <property type="entry name" value="Winged helix' DNA-binding domain"/>
    <property type="match status" value="1"/>
</dbReference>
<dbReference type="Gene3D" id="3.40.190.10">
    <property type="entry name" value="Periplasmic binding protein-like II"/>
    <property type="match status" value="2"/>
</dbReference>
<dbReference type="RefSeq" id="WP_230843937.1">
    <property type="nucleotide sequence ID" value="NZ_CP063845.1"/>
</dbReference>
<evidence type="ECO:0000259" key="5">
    <source>
        <dbReference type="PROSITE" id="PS50931"/>
    </source>
</evidence>
<dbReference type="SUPFAM" id="SSF53850">
    <property type="entry name" value="Periplasmic binding protein-like II"/>
    <property type="match status" value="1"/>
</dbReference>
<gene>
    <name evidence="6" type="ORF">ISF26_10810</name>
</gene>
<accession>A0ABY3PSH4</accession>
<evidence type="ECO:0000313" key="7">
    <source>
        <dbReference type="Proteomes" id="UP001054846"/>
    </source>
</evidence>
<name>A0ABY3PSH4_9CYAN</name>
<dbReference type="EMBL" id="CP063845">
    <property type="protein sequence ID" value="UFP96661.1"/>
    <property type="molecule type" value="Genomic_DNA"/>
</dbReference>
<dbReference type="InterPro" id="IPR000847">
    <property type="entry name" value="LysR_HTH_N"/>
</dbReference>
<comment type="similarity">
    <text evidence="1">Belongs to the LysR transcriptional regulatory family.</text>
</comment>
<keyword evidence="3" id="KW-0238">DNA-binding</keyword>
<sequence>MKGATGLDLNLLLLLEALLAEGSVSGAARRLGISQPAASKALARLRRHFGDALFVRTPRGMRPTDRVIQLEAELKRVLADVRRLVEEAPVFDPSTAQGIVRLAMSDIAEFALLPGLIERLHHLAPQVDLRARPLDKTRAYAALDSGELDALVGVFPDLPKRFSRMVLWQERFVCLVRSGHPWLAQGATLAGYLSYPHILVTLKDDAEGAVDRALAALGLTRRVAATAGHFLSVPPILTHSDCVATVGSRFAQVLAEPMGCRICEPPLTVAGWTEQLVWGQGADRPPLQRWVRKQIAAAARSIGQAE</sequence>
<dbReference type="InterPro" id="IPR050389">
    <property type="entry name" value="LysR-type_TF"/>
</dbReference>
<reference evidence="6 7" key="1">
    <citation type="journal article" date="2021" name="Genome Biol. Evol.">
        <title>Complete Genome Sequencing of a Novel Gloeobacter Species from a Waterfall Cave in Mexico.</title>
        <authorList>
            <person name="Saw J.H."/>
            <person name="Cardona T."/>
            <person name="Montejano G."/>
        </authorList>
    </citation>
    <scope>NUCLEOTIDE SEQUENCE [LARGE SCALE GENOMIC DNA]</scope>
    <source>
        <strain evidence="6">MG652769</strain>
    </source>
</reference>
<proteinExistence type="inferred from homology"/>
<evidence type="ECO:0000256" key="2">
    <source>
        <dbReference type="ARBA" id="ARBA00023015"/>
    </source>
</evidence>
<dbReference type="Pfam" id="PF00126">
    <property type="entry name" value="HTH_1"/>
    <property type="match status" value="1"/>
</dbReference>
<dbReference type="Gene3D" id="1.10.10.10">
    <property type="entry name" value="Winged helix-like DNA-binding domain superfamily/Winged helix DNA-binding domain"/>
    <property type="match status" value="1"/>
</dbReference>
<dbReference type="InterPro" id="IPR005119">
    <property type="entry name" value="LysR_subst-bd"/>
</dbReference>
<keyword evidence="4" id="KW-0804">Transcription</keyword>
<dbReference type="InterPro" id="IPR036388">
    <property type="entry name" value="WH-like_DNA-bd_sf"/>
</dbReference>
<evidence type="ECO:0000256" key="3">
    <source>
        <dbReference type="ARBA" id="ARBA00023125"/>
    </source>
</evidence>
<dbReference type="InterPro" id="IPR036390">
    <property type="entry name" value="WH_DNA-bd_sf"/>
</dbReference>
<protein>
    <submittedName>
        <fullName evidence="6">LysR family transcriptional regulator</fullName>
    </submittedName>
</protein>
<dbReference type="CDD" id="cd08417">
    <property type="entry name" value="PBP2_Nitroaromatics_like"/>
    <property type="match status" value="1"/>
</dbReference>
<evidence type="ECO:0000313" key="6">
    <source>
        <dbReference type="EMBL" id="UFP96661.1"/>
    </source>
</evidence>
<feature type="domain" description="HTH lysR-type" evidence="5">
    <location>
        <begin position="7"/>
        <end position="64"/>
    </location>
</feature>
<dbReference type="Proteomes" id="UP001054846">
    <property type="component" value="Chromosome"/>
</dbReference>
<dbReference type="InterPro" id="IPR037402">
    <property type="entry name" value="YidZ_PBP2"/>
</dbReference>
<keyword evidence="2" id="KW-0805">Transcription regulation</keyword>
<dbReference type="PROSITE" id="PS50931">
    <property type="entry name" value="HTH_LYSR"/>
    <property type="match status" value="1"/>
</dbReference>
<evidence type="ECO:0000256" key="4">
    <source>
        <dbReference type="ARBA" id="ARBA00023163"/>
    </source>
</evidence>
<dbReference type="PANTHER" id="PTHR30118">
    <property type="entry name" value="HTH-TYPE TRANSCRIPTIONAL REGULATOR LEUO-RELATED"/>
    <property type="match status" value="1"/>
</dbReference>
<evidence type="ECO:0000256" key="1">
    <source>
        <dbReference type="ARBA" id="ARBA00009437"/>
    </source>
</evidence>
<dbReference type="PANTHER" id="PTHR30118:SF15">
    <property type="entry name" value="TRANSCRIPTIONAL REGULATORY PROTEIN"/>
    <property type="match status" value="1"/>
</dbReference>